<proteinExistence type="predicted"/>
<feature type="region of interest" description="Disordered" evidence="1">
    <location>
        <begin position="1"/>
        <end position="52"/>
    </location>
</feature>
<feature type="compositionally biased region" description="Polar residues" evidence="1">
    <location>
        <begin position="111"/>
        <end position="120"/>
    </location>
</feature>
<name>A0A0J8QSC3_COCIT</name>
<gene>
    <name evidence="2" type="ORF">CISG_05031</name>
</gene>
<dbReference type="Proteomes" id="UP000054559">
    <property type="component" value="Unassembled WGS sequence"/>
</dbReference>
<sequence length="120" mass="13189">MLLAAIAADEAGDETKRDEIQSDIDNEVSKLREGLEPSRLKESDEGEGNRISHLQSQLEASENKISELQKLLDESLAKAADLEKSVNDLFGRSSLARTEEFANKIGRSRDQASSTSLPNM</sequence>
<feature type="region of interest" description="Disordered" evidence="1">
    <location>
        <begin position="101"/>
        <end position="120"/>
    </location>
</feature>
<evidence type="ECO:0000256" key="1">
    <source>
        <dbReference type="SAM" id="MobiDB-lite"/>
    </source>
</evidence>
<evidence type="ECO:0000313" key="3">
    <source>
        <dbReference type="Proteomes" id="UP000054559"/>
    </source>
</evidence>
<accession>A0A0J8QSC3</accession>
<protein>
    <submittedName>
        <fullName evidence="2">Uncharacterized protein</fullName>
    </submittedName>
</protein>
<reference evidence="3" key="1">
    <citation type="journal article" date="2010" name="Genome Res.">
        <title>Population genomic sequencing of Coccidioides fungi reveals recent hybridization and transposon control.</title>
        <authorList>
            <person name="Neafsey D.E."/>
            <person name="Barker B.M."/>
            <person name="Sharpton T.J."/>
            <person name="Stajich J.E."/>
            <person name="Park D.J."/>
            <person name="Whiston E."/>
            <person name="Hung C.-Y."/>
            <person name="McMahan C."/>
            <person name="White J."/>
            <person name="Sykes S."/>
            <person name="Heiman D."/>
            <person name="Young S."/>
            <person name="Zeng Q."/>
            <person name="Abouelleil A."/>
            <person name="Aftuck L."/>
            <person name="Bessette D."/>
            <person name="Brown A."/>
            <person name="FitzGerald M."/>
            <person name="Lui A."/>
            <person name="Macdonald J.P."/>
            <person name="Priest M."/>
            <person name="Orbach M.J."/>
            <person name="Galgiani J.N."/>
            <person name="Kirkland T.N."/>
            <person name="Cole G.T."/>
            <person name="Birren B.W."/>
            <person name="Henn M.R."/>
            <person name="Taylor J.W."/>
            <person name="Rounsley S.D."/>
        </authorList>
    </citation>
    <scope>NUCLEOTIDE SEQUENCE [LARGE SCALE GENOMIC DNA]</scope>
    <source>
        <strain evidence="3">RMSCC 3703</strain>
    </source>
</reference>
<feature type="compositionally biased region" description="Basic and acidic residues" evidence="1">
    <location>
        <begin position="27"/>
        <end position="50"/>
    </location>
</feature>
<dbReference type="STRING" id="454286.A0A0J8QSC3"/>
<organism evidence="2 3">
    <name type="scientific">Coccidioides immitis RMSCC 3703</name>
    <dbReference type="NCBI Taxonomy" id="454286"/>
    <lineage>
        <taxon>Eukaryota</taxon>
        <taxon>Fungi</taxon>
        <taxon>Dikarya</taxon>
        <taxon>Ascomycota</taxon>
        <taxon>Pezizomycotina</taxon>
        <taxon>Eurotiomycetes</taxon>
        <taxon>Eurotiomycetidae</taxon>
        <taxon>Onygenales</taxon>
        <taxon>Onygenaceae</taxon>
        <taxon>Coccidioides</taxon>
    </lineage>
</organism>
<feature type="compositionally biased region" description="Basic and acidic residues" evidence="1">
    <location>
        <begin position="101"/>
        <end position="110"/>
    </location>
</feature>
<dbReference type="AlphaFoldDB" id="A0A0J8QSC3"/>
<evidence type="ECO:0000313" key="2">
    <source>
        <dbReference type="EMBL" id="KMU75396.1"/>
    </source>
</evidence>
<dbReference type="EMBL" id="DS268140">
    <property type="protein sequence ID" value="KMU75396.1"/>
    <property type="molecule type" value="Genomic_DNA"/>
</dbReference>